<sequence>MEKRDWSKITLIDNTNYPKKRFELHIDNKIAFIEYILAKGNTIYLTHTEVPETLKGLGIGNQIVKKALVYIREKEYKLVPICPFIKIYIKRHPKEAEGLLKSS</sequence>
<dbReference type="InterPro" id="IPR016181">
    <property type="entry name" value="Acyl_CoA_acyltransferase"/>
</dbReference>
<reference evidence="2 3" key="1">
    <citation type="submission" date="2019-06" db="EMBL/GenBank/DDBJ databases">
        <authorList>
            <person name="Meng X."/>
        </authorList>
    </citation>
    <scope>NUCLEOTIDE SEQUENCE [LARGE SCALE GENOMIC DNA]</scope>
    <source>
        <strain evidence="2 3">M625</strain>
    </source>
</reference>
<dbReference type="PANTHER" id="PTHR31435">
    <property type="entry name" value="PROTEIN NATD1"/>
    <property type="match status" value="1"/>
</dbReference>
<organism evidence="2 3">
    <name type="scientific">Aquimarina algicola</name>
    <dbReference type="NCBI Taxonomy" id="2589995"/>
    <lineage>
        <taxon>Bacteria</taxon>
        <taxon>Pseudomonadati</taxon>
        <taxon>Bacteroidota</taxon>
        <taxon>Flavobacteriia</taxon>
        <taxon>Flavobacteriales</taxon>
        <taxon>Flavobacteriaceae</taxon>
        <taxon>Aquimarina</taxon>
    </lineage>
</organism>
<evidence type="ECO:0000313" key="3">
    <source>
        <dbReference type="Proteomes" id="UP000315540"/>
    </source>
</evidence>
<keyword evidence="3" id="KW-1185">Reference proteome</keyword>
<protein>
    <submittedName>
        <fullName evidence="2">N-acetyltransferase</fullName>
    </submittedName>
</protein>
<gene>
    <name evidence="2" type="ORF">FHK87_25475</name>
</gene>
<dbReference type="InterPro" id="IPR045057">
    <property type="entry name" value="Gcn5-rel_NAT"/>
</dbReference>
<dbReference type="Gene3D" id="3.40.630.30">
    <property type="match status" value="1"/>
</dbReference>
<dbReference type="PANTHER" id="PTHR31435:SF10">
    <property type="entry name" value="BSR4717 PROTEIN"/>
    <property type="match status" value="1"/>
</dbReference>
<proteinExistence type="predicted"/>
<name>A0A504J3S8_9FLAO</name>
<keyword evidence="2" id="KW-0808">Transferase</keyword>
<dbReference type="Proteomes" id="UP000315540">
    <property type="component" value="Unassembled WGS sequence"/>
</dbReference>
<dbReference type="GO" id="GO:0016740">
    <property type="term" value="F:transferase activity"/>
    <property type="evidence" value="ECO:0007669"/>
    <property type="project" value="UniProtKB-KW"/>
</dbReference>
<dbReference type="Pfam" id="PF14542">
    <property type="entry name" value="Acetyltransf_CG"/>
    <property type="match status" value="1"/>
</dbReference>
<evidence type="ECO:0000259" key="1">
    <source>
        <dbReference type="PROSITE" id="PS51729"/>
    </source>
</evidence>
<dbReference type="RefSeq" id="WP_140597708.1">
    <property type="nucleotide sequence ID" value="NZ_VFWZ01000011.1"/>
</dbReference>
<dbReference type="OrthoDB" id="1120671at2"/>
<feature type="domain" description="N-acetyltransferase" evidence="1">
    <location>
        <begin position="14"/>
        <end position="101"/>
    </location>
</feature>
<accession>A0A504J3S8</accession>
<dbReference type="AlphaFoldDB" id="A0A504J3S8"/>
<dbReference type="EMBL" id="VFWZ01000011">
    <property type="protein sequence ID" value="TPN81340.1"/>
    <property type="molecule type" value="Genomic_DNA"/>
</dbReference>
<dbReference type="PROSITE" id="PS51729">
    <property type="entry name" value="GNAT_YJDJ"/>
    <property type="match status" value="1"/>
</dbReference>
<dbReference type="InterPro" id="IPR031165">
    <property type="entry name" value="GNAT_YJDJ"/>
</dbReference>
<dbReference type="SUPFAM" id="SSF55729">
    <property type="entry name" value="Acyl-CoA N-acyltransferases (Nat)"/>
    <property type="match status" value="1"/>
</dbReference>
<comment type="caution">
    <text evidence="2">The sequence shown here is derived from an EMBL/GenBank/DDBJ whole genome shotgun (WGS) entry which is preliminary data.</text>
</comment>
<evidence type="ECO:0000313" key="2">
    <source>
        <dbReference type="EMBL" id="TPN81340.1"/>
    </source>
</evidence>